<dbReference type="PANTHER" id="PTHR47255:SF4">
    <property type="entry name" value="GATA ZINC FINGER DOMAIN-CONTAINING PROTEIN 12"/>
    <property type="match status" value="1"/>
</dbReference>
<evidence type="ECO:0000256" key="10">
    <source>
        <dbReference type="PROSITE-ProRule" id="PRU00094"/>
    </source>
</evidence>
<dbReference type="FunFam" id="3.30.50.10:FF:000055">
    <property type="entry name" value="GATA transcription factor 21"/>
    <property type="match status" value="1"/>
</dbReference>
<keyword evidence="6" id="KW-0238">DNA-binding</keyword>
<evidence type="ECO:0000313" key="12">
    <source>
        <dbReference type="EMBL" id="CAH2077908.1"/>
    </source>
</evidence>
<evidence type="ECO:0000256" key="1">
    <source>
        <dbReference type="ARBA" id="ARBA00004123"/>
    </source>
</evidence>
<evidence type="ECO:0000256" key="4">
    <source>
        <dbReference type="ARBA" id="ARBA00022833"/>
    </source>
</evidence>
<keyword evidence="4" id="KW-0862">Zinc</keyword>
<dbReference type="InterPro" id="IPR000679">
    <property type="entry name" value="Znf_GATA"/>
</dbReference>
<dbReference type="SUPFAM" id="SSF57716">
    <property type="entry name" value="Glucocorticoid receptor-like (DNA-binding domain)"/>
    <property type="match status" value="1"/>
</dbReference>
<keyword evidence="3 10" id="KW-0863">Zinc-finger</keyword>
<evidence type="ECO:0000256" key="8">
    <source>
        <dbReference type="ARBA" id="ARBA00023242"/>
    </source>
</evidence>
<feature type="domain" description="GATA-type" evidence="11">
    <location>
        <begin position="215"/>
        <end position="245"/>
    </location>
</feature>
<evidence type="ECO:0000256" key="3">
    <source>
        <dbReference type="ARBA" id="ARBA00022771"/>
    </source>
</evidence>
<dbReference type="CDD" id="cd00202">
    <property type="entry name" value="ZnF_GATA"/>
    <property type="match status" value="1"/>
</dbReference>
<comment type="similarity">
    <text evidence="9">Belongs to the type IV zinc-finger family. Class B subfamily.</text>
</comment>
<dbReference type="EMBL" id="OU466863">
    <property type="protein sequence ID" value="CAH2077908.1"/>
    <property type="molecule type" value="Genomic_DNA"/>
</dbReference>
<keyword evidence="8" id="KW-0539">Nucleus</keyword>
<evidence type="ECO:0000313" key="13">
    <source>
        <dbReference type="Proteomes" id="UP000836841"/>
    </source>
</evidence>
<evidence type="ECO:0000256" key="7">
    <source>
        <dbReference type="ARBA" id="ARBA00023163"/>
    </source>
</evidence>
<dbReference type="PROSITE" id="PS00344">
    <property type="entry name" value="GATA_ZN_FINGER_1"/>
    <property type="match status" value="1"/>
</dbReference>
<dbReference type="GO" id="GO:0005634">
    <property type="term" value="C:nucleus"/>
    <property type="evidence" value="ECO:0007669"/>
    <property type="project" value="UniProtKB-SubCell"/>
</dbReference>
<dbReference type="Proteomes" id="UP000836841">
    <property type="component" value="Chromosome 7"/>
</dbReference>
<reference evidence="12 13" key="1">
    <citation type="submission" date="2022-03" db="EMBL/GenBank/DDBJ databases">
        <authorList>
            <person name="Nunn A."/>
            <person name="Chopra R."/>
            <person name="Nunn A."/>
            <person name="Contreras Garrido A."/>
        </authorList>
    </citation>
    <scope>NUCLEOTIDE SEQUENCE [LARGE SCALE GENOMIC DNA]</scope>
</reference>
<keyword evidence="2" id="KW-0479">Metal-binding</keyword>
<organism evidence="12 13">
    <name type="scientific">Thlaspi arvense</name>
    <name type="common">Field penny-cress</name>
    <dbReference type="NCBI Taxonomy" id="13288"/>
    <lineage>
        <taxon>Eukaryota</taxon>
        <taxon>Viridiplantae</taxon>
        <taxon>Streptophyta</taxon>
        <taxon>Embryophyta</taxon>
        <taxon>Tracheophyta</taxon>
        <taxon>Spermatophyta</taxon>
        <taxon>Magnoliopsida</taxon>
        <taxon>eudicotyledons</taxon>
        <taxon>Gunneridae</taxon>
        <taxon>Pentapetalae</taxon>
        <taxon>rosids</taxon>
        <taxon>malvids</taxon>
        <taxon>Brassicales</taxon>
        <taxon>Brassicaceae</taxon>
        <taxon>Thlaspideae</taxon>
        <taxon>Thlaspi</taxon>
    </lineage>
</organism>
<keyword evidence="5" id="KW-0805">Transcription regulation</keyword>
<dbReference type="GO" id="GO:0000976">
    <property type="term" value="F:transcription cis-regulatory region binding"/>
    <property type="evidence" value="ECO:0007669"/>
    <property type="project" value="UniProtKB-ARBA"/>
</dbReference>
<evidence type="ECO:0000256" key="5">
    <source>
        <dbReference type="ARBA" id="ARBA00023015"/>
    </source>
</evidence>
<name>A0AAU9T1R5_THLAR</name>
<evidence type="ECO:0000259" key="11">
    <source>
        <dbReference type="PROSITE" id="PS50114"/>
    </source>
</evidence>
<proteinExistence type="inferred from homology"/>
<gene>
    <name evidence="12" type="ORF">TAV2_LOCUS23934</name>
</gene>
<dbReference type="Pfam" id="PF00320">
    <property type="entry name" value="GATA"/>
    <property type="match status" value="1"/>
</dbReference>
<protein>
    <recommendedName>
        <fullName evidence="11">GATA-type domain-containing protein</fullName>
    </recommendedName>
</protein>
<dbReference type="GO" id="GO:0006355">
    <property type="term" value="P:regulation of DNA-templated transcription"/>
    <property type="evidence" value="ECO:0007669"/>
    <property type="project" value="InterPro"/>
</dbReference>
<dbReference type="Gene3D" id="3.30.50.10">
    <property type="entry name" value="Erythroid Transcription Factor GATA-1, subunit A"/>
    <property type="match status" value="1"/>
</dbReference>
<dbReference type="SMART" id="SM00401">
    <property type="entry name" value="ZnF_GATA"/>
    <property type="match status" value="1"/>
</dbReference>
<evidence type="ECO:0000256" key="6">
    <source>
        <dbReference type="ARBA" id="ARBA00023125"/>
    </source>
</evidence>
<evidence type="ECO:0000256" key="2">
    <source>
        <dbReference type="ARBA" id="ARBA00022723"/>
    </source>
</evidence>
<comment type="subcellular location">
    <subcellularLocation>
        <location evidence="1">Nucleus</location>
    </subcellularLocation>
</comment>
<dbReference type="GO" id="GO:0008270">
    <property type="term" value="F:zinc ion binding"/>
    <property type="evidence" value="ECO:0007669"/>
    <property type="project" value="UniProtKB-KW"/>
</dbReference>
<sequence>MGSSFHYTIDLNEDYNHQPFLSPLGSSLHHNHHQSLFNPSSSSSSLTSPSLSYFPFLSNSHQDQVQVGYNNNTFHGFLDPHLSQSLEGKKFVSNGGSSSSDQVVPKKETRLKLTIRKKDDHREQIDINPQYPTKGETETNSLKWVSSKVRLMKRKTMITTIDNNKQHVDSDQSLNLSNLEGDHHVHHKKISTNQYNTIVNENGYNGSNNCVIRICSDCNTTKTPLWRSGPRGPKSLCNACGIRQRKARRAAAAAAAASDVSPPLLKTNMQNKNKRSNEVYNISPPLVPKVKKCKMAMTLEEEEAVMEAETAGDLNTQSKSEMPFSSSTSSSSNKFYFDDLAIILSKSSAYQQVFPQDEKEAAILLMALSYGMVHG</sequence>
<dbReference type="AlphaFoldDB" id="A0AAU9T1R5"/>
<evidence type="ECO:0000256" key="9">
    <source>
        <dbReference type="ARBA" id="ARBA00024019"/>
    </source>
</evidence>
<dbReference type="PANTHER" id="PTHR47255">
    <property type="entry name" value="GATA TRANSCRIPTION FACTOR 22-RELATED"/>
    <property type="match status" value="1"/>
</dbReference>
<accession>A0AAU9T1R5</accession>
<dbReference type="InterPro" id="IPR052138">
    <property type="entry name" value="GATA_ZnFinger_Domain"/>
</dbReference>
<dbReference type="PROSITE" id="PS50114">
    <property type="entry name" value="GATA_ZN_FINGER_2"/>
    <property type="match status" value="1"/>
</dbReference>
<keyword evidence="13" id="KW-1185">Reference proteome</keyword>
<keyword evidence="7" id="KW-0804">Transcription</keyword>
<dbReference type="InterPro" id="IPR013088">
    <property type="entry name" value="Znf_NHR/GATA"/>
</dbReference>